<feature type="domain" description="Response regulatory" evidence="3">
    <location>
        <begin position="4"/>
        <end position="122"/>
    </location>
</feature>
<reference evidence="4 5" key="1">
    <citation type="submission" date="2019-07" db="EMBL/GenBank/DDBJ databases">
        <title>The draft genome sequence of Aquimarina algiphila M91.</title>
        <authorList>
            <person name="Meng X."/>
        </authorList>
    </citation>
    <scope>NUCLEOTIDE SEQUENCE [LARGE SCALE GENOMIC DNA]</scope>
    <source>
        <strain evidence="4 5">M91</strain>
    </source>
</reference>
<keyword evidence="5" id="KW-1185">Reference proteome</keyword>
<name>A0A554VQM1_9FLAO</name>
<dbReference type="InterPro" id="IPR011006">
    <property type="entry name" value="CheY-like_superfamily"/>
</dbReference>
<evidence type="ECO:0000259" key="3">
    <source>
        <dbReference type="PROSITE" id="PS50110"/>
    </source>
</evidence>
<protein>
    <submittedName>
        <fullName evidence="4">Response regulator</fullName>
    </submittedName>
</protein>
<accession>A0A554VQM1</accession>
<dbReference type="EMBL" id="VLNR01000004">
    <property type="protein sequence ID" value="TSE10842.1"/>
    <property type="molecule type" value="Genomic_DNA"/>
</dbReference>
<gene>
    <name evidence="4" type="ORF">FOF46_03085</name>
</gene>
<dbReference type="Gene3D" id="3.40.50.2300">
    <property type="match status" value="1"/>
</dbReference>
<dbReference type="GO" id="GO:0000160">
    <property type="term" value="P:phosphorelay signal transduction system"/>
    <property type="evidence" value="ECO:0007669"/>
    <property type="project" value="InterPro"/>
</dbReference>
<comment type="caution">
    <text evidence="4">The sequence shown here is derived from an EMBL/GenBank/DDBJ whole genome shotgun (WGS) entry which is preliminary data.</text>
</comment>
<evidence type="ECO:0000313" key="4">
    <source>
        <dbReference type="EMBL" id="TSE10842.1"/>
    </source>
</evidence>
<dbReference type="PANTHER" id="PTHR45339">
    <property type="entry name" value="HYBRID SIGNAL TRANSDUCTION HISTIDINE KINASE J"/>
    <property type="match status" value="1"/>
</dbReference>
<evidence type="ECO:0000256" key="2">
    <source>
        <dbReference type="PROSITE-ProRule" id="PRU00169"/>
    </source>
</evidence>
<keyword evidence="1 2" id="KW-0597">Phosphoprotein</keyword>
<organism evidence="4 5">
    <name type="scientific">Aquimarina algiphila</name>
    <dbReference type="NCBI Taxonomy" id="2047982"/>
    <lineage>
        <taxon>Bacteria</taxon>
        <taxon>Pseudomonadati</taxon>
        <taxon>Bacteroidota</taxon>
        <taxon>Flavobacteriia</taxon>
        <taxon>Flavobacteriales</taxon>
        <taxon>Flavobacteriaceae</taxon>
        <taxon>Aquimarina</taxon>
    </lineage>
</organism>
<dbReference type="PANTHER" id="PTHR45339:SF3">
    <property type="entry name" value="HISTIDINE KINASE"/>
    <property type="match status" value="1"/>
</dbReference>
<evidence type="ECO:0000256" key="1">
    <source>
        <dbReference type="ARBA" id="ARBA00022553"/>
    </source>
</evidence>
<dbReference type="InterPro" id="IPR001789">
    <property type="entry name" value="Sig_transdc_resp-reg_receiver"/>
</dbReference>
<dbReference type="PROSITE" id="PS50110">
    <property type="entry name" value="RESPONSE_REGULATORY"/>
    <property type="match status" value="1"/>
</dbReference>
<dbReference type="Proteomes" id="UP000318833">
    <property type="component" value="Unassembled WGS sequence"/>
</dbReference>
<dbReference type="OrthoDB" id="9789181at2"/>
<proteinExistence type="predicted"/>
<evidence type="ECO:0000313" key="5">
    <source>
        <dbReference type="Proteomes" id="UP000318833"/>
    </source>
</evidence>
<dbReference type="AlphaFoldDB" id="A0A554VQM1"/>
<sequence>MPMNVLYVEDNKINAMVMDKMLSKNDSNVIIAENGSQALKVVKEENLDLILVDINLGLNQMDGCELLQRFRKLEILKNIPVFAVTAYAMPGDEQRFINIGFDNYFSKPVNFDKLISVISNITSSSFDKRQTS</sequence>
<dbReference type="SMART" id="SM00448">
    <property type="entry name" value="REC"/>
    <property type="match status" value="1"/>
</dbReference>
<dbReference type="SUPFAM" id="SSF52172">
    <property type="entry name" value="CheY-like"/>
    <property type="match status" value="1"/>
</dbReference>
<dbReference type="CDD" id="cd17546">
    <property type="entry name" value="REC_hyHK_CKI1_RcsC-like"/>
    <property type="match status" value="1"/>
</dbReference>
<feature type="modified residue" description="4-aspartylphosphate" evidence="2">
    <location>
        <position position="53"/>
    </location>
</feature>
<dbReference type="Pfam" id="PF00072">
    <property type="entry name" value="Response_reg"/>
    <property type="match status" value="1"/>
</dbReference>